<proteinExistence type="inferred from homology"/>
<dbReference type="SUPFAM" id="SSF55931">
    <property type="entry name" value="Glutamine synthetase/guanido kinase"/>
    <property type="match status" value="1"/>
</dbReference>
<dbReference type="OrthoDB" id="3364440at2759"/>
<dbReference type="Gene3D" id="3.30.590.10">
    <property type="entry name" value="Glutamine synthetase/guanido kinase, catalytic domain"/>
    <property type="match status" value="1"/>
</dbReference>
<dbReference type="InterPro" id="IPR014746">
    <property type="entry name" value="Gln_synth/guanido_kin_cat_dom"/>
</dbReference>
<dbReference type="InterPro" id="IPR008146">
    <property type="entry name" value="Gln_synth_cat_dom"/>
</dbReference>
<evidence type="ECO:0000313" key="5">
    <source>
        <dbReference type="EMBL" id="KAF2233714.1"/>
    </source>
</evidence>
<feature type="compositionally biased region" description="Basic and acidic residues" evidence="3">
    <location>
        <begin position="721"/>
        <end position="737"/>
    </location>
</feature>
<dbReference type="InterPro" id="IPR006680">
    <property type="entry name" value="Amidohydro-rel"/>
</dbReference>
<dbReference type="EMBL" id="ML991804">
    <property type="protein sequence ID" value="KAF2233714.1"/>
    <property type="molecule type" value="Genomic_DNA"/>
</dbReference>
<reference evidence="5" key="1">
    <citation type="journal article" date="2020" name="Stud. Mycol.">
        <title>101 Dothideomycetes genomes: a test case for predicting lifestyles and emergence of pathogens.</title>
        <authorList>
            <person name="Haridas S."/>
            <person name="Albert R."/>
            <person name="Binder M."/>
            <person name="Bloem J."/>
            <person name="Labutti K."/>
            <person name="Salamov A."/>
            <person name="Andreopoulos B."/>
            <person name="Baker S."/>
            <person name="Barry K."/>
            <person name="Bills G."/>
            <person name="Bluhm B."/>
            <person name="Cannon C."/>
            <person name="Castanera R."/>
            <person name="Culley D."/>
            <person name="Daum C."/>
            <person name="Ezra D."/>
            <person name="Gonzalez J."/>
            <person name="Henrissat B."/>
            <person name="Kuo A."/>
            <person name="Liang C."/>
            <person name="Lipzen A."/>
            <person name="Lutzoni F."/>
            <person name="Magnuson J."/>
            <person name="Mondo S."/>
            <person name="Nolan M."/>
            <person name="Ohm R."/>
            <person name="Pangilinan J."/>
            <person name="Park H.-J."/>
            <person name="Ramirez L."/>
            <person name="Alfaro M."/>
            <person name="Sun H."/>
            <person name="Tritt A."/>
            <person name="Yoshinaga Y."/>
            <person name="Zwiers L.-H."/>
            <person name="Turgeon B."/>
            <person name="Goodwin S."/>
            <person name="Spatafora J."/>
            <person name="Crous P."/>
            <person name="Grigoriev I."/>
        </authorList>
    </citation>
    <scope>NUCLEOTIDE SEQUENCE</scope>
    <source>
        <strain evidence="5">Tuck. ex Michener</strain>
    </source>
</reference>
<protein>
    <submittedName>
        <fullName evidence="5">Extracellular developmental signal biosynthesis protein FluG</fullName>
    </submittedName>
</protein>
<dbReference type="AlphaFoldDB" id="A0A6A6H6I9"/>
<comment type="similarity">
    <text evidence="1 2">Belongs to the glutamine synthetase family.</text>
</comment>
<evidence type="ECO:0000256" key="2">
    <source>
        <dbReference type="RuleBase" id="RU000384"/>
    </source>
</evidence>
<evidence type="ECO:0000256" key="1">
    <source>
        <dbReference type="PROSITE-ProRule" id="PRU01331"/>
    </source>
</evidence>
<dbReference type="PANTHER" id="PTHR43383:SF2">
    <property type="entry name" value="AMIDOHYDROLASE 2 FAMILY PROTEIN"/>
    <property type="match status" value="1"/>
</dbReference>
<dbReference type="GO" id="GO:0004356">
    <property type="term" value="F:glutamine synthetase activity"/>
    <property type="evidence" value="ECO:0007669"/>
    <property type="project" value="InterPro"/>
</dbReference>
<evidence type="ECO:0000259" key="4">
    <source>
        <dbReference type="PROSITE" id="PS51987"/>
    </source>
</evidence>
<accession>A0A6A6H6I9</accession>
<dbReference type="PROSITE" id="PS51987">
    <property type="entry name" value="GS_CATALYTIC"/>
    <property type="match status" value="1"/>
</dbReference>
<name>A0A6A6H6I9_VIRVR</name>
<gene>
    <name evidence="5" type="ORF">EV356DRAFT_503229</name>
</gene>
<sequence length="926" mass="102426">MDASLHELRSVVHRCPVIDNHAHNLLLPDKLQAYEFAAITTEAQGAALKDTYTSLSHIRGANQLKELYGCSKDADWNSVLASRAQVLTDDPWGLVRKCLEGTHTILMDDGLDADTVHPYTFHDQFTIGKTRRIVRIEAEAQDAMRMLMENPDRKFSTDSVGKDSLWVEFAREFEQRIKNLILDPEVVGFKSVVCYRTGLDVEPEHLSESALGAAIDDFHLYVDSAAQGQYRIEHKGVNDFLVGGTLQLLSSSRIETGMSKPIQFHTGLGDSDINLLRSNPAYLQPVIEKYSHVPFVILHSSYPYTREAGYLATVFKNAYLDIGEIFPMLSKDGQLSMLRQALELTPTSKLLWSTDGHWFPETYWLANRQFRRALEQVLTVYITDGDISLAQAIDAAKAIMYRNSNHLYNLKLPDDPIEGSGPKLLTEKAMYPAQTRHSVPIPVSINRPTAFPDAQALEDFQAKHGQLEYVFVSWLDYTATTRTRIFPIGEFQRLTQTGTRFAISNGTIGILANDALTPACDTTGVIHIEPDLSTLSSNHLTPPSSATVLASWRDASGNPHPACPRSTCQTLLDHLHSTHHLTLTLGFEIEVLFLHRTAHPSSPPATSSSPSFPTPLDPTHAWSSLSPHSLALSLPLLHAIASALSTAGISLTQFHAESNPGQFEFVLPPRPALAAIDTLLHARRIIASVAEAHGLRATLHPRPVPGGAGTGAHVHASLVGDDERRSEGEVREGAVGKEGVEEKEMRFWTRGVLGHLRSICAFALPIEESYSRVADDSWSGGRWVAWGTQNREVPLRRIPGEKGDWKGGRWEVRCVDGLANMYFTVAAIVAAGMLGLEEKGEEKVRAKDCLPNPSRLTADQRAEYGIYFAMPAELESALSLLEEDSELASLLGDKLVSDYVTLKRAEAVMLGAMSGEERRRWLMERY</sequence>
<organism evidence="5 6">
    <name type="scientific">Viridothelium virens</name>
    <name type="common">Speckled blister lichen</name>
    <name type="synonym">Trypethelium virens</name>
    <dbReference type="NCBI Taxonomy" id="1048519"/>
    <lineage>
        <taxon>Eukaryota</taxon>
        <taxon>Fungi</taxon>
        <taxon>Dikarya</taxon>
        <taxon>Ascomycota</taxon>
        <taxon>Pezizomycotina</taxon>
        <taxon>Dothideomycetes</taxon>
        <taxon>Dothideomycetes incertae sedis</taxon>
        <taxon>Trypetheliales</taxon>
        <taxon>Trypetheliaceae</taxon>
        <taxon>Viridothelium</taxon>
    </lineage>
</organism>
<dbReference type="Gene3D" id="3.20.20.140">
    <property type="entry name" value="Metal-dependent hydrolases"/>
    <property type="match status" value="1"/>
</dbReference>
<dbReference type="Pfam" id="PF04909">
    <property type="entry name" value="Amidohydro_2"/>
    <property type="match status" value="1"/>
</dbReference>
<feature type="region of interest" description="Disordered" evidence="3">
    <location>
        <begin position="718"/>
        <end position="737"/>
    </location>
</feature>
<keyword evidence="6" id="KW-1185">Reference proteome</keyword>
<evidence type="ECO:0000313" key="6">
    <source>
        <dbReference type="Proteomes" id="UP000800092"/>
    </source>
</evidence>
<dbReference type="SUPFAM" id="SSF51556">
    <property type="entry name" value="Metallo-dependent hydrolases"/>
    <property type="match status" value="1"/>
</dbReference>
<dbReference type="GO" id="GO:0016787">
    <property type="term" value="F:hydrolase activity"/>
    <property type="evidence" value="ECO:0007669"/>
    <property type="project" value="InterPro"/>
</dbReference>
<dbReference type="SMART" id="SM01230">
    <property type="entry name" value="Gln-synt_C"/>
    <property type="match status" value="1"/>
</dbReference>
<dbReference type="PANTHER" id="PTHR43383">
    <property type="entry name" value="NODULIN 6"/>
    <property type="match status" value="1"/>
</dbReference>
<dbReference type="Pfam" id="PF00120">
    <property type="entry name" value="Gln-synt_C"/>
    <property type="match status" value="1"/>
</dbReference>
<dbReference type="InterPro" id="IPR032466">
    <property type="entry name" value="Metal_Hydrolase"/>
</dbReference>
<evidence type="ECO:0000256" key="3">
    <source>
        <dbReference type="SAM" id="MobiDB-lite"/>
    </source>
</evidence>
<feature type="domain" description="GS catalytic" evidence="4">
    <location>
        <begin position="564"/>
        <end position="926"/>
    </location>
</feature>
<dbReference type="Proteomes" id="UP000800092">
    <property type="component" value="Unassembled WGS sequence"/>
</dbReference>